<dbReference type="EMBL" id="SPNV01000336">
    <property type="protein sequence ID" value="KAF5856230.1"/>
    <property type="molecule type" value="Genomic_DNA"/>
</dbReference>
<evidence type="ECO:0000256" key="1">
    <source>
        <dbReference type="SAM" id="MobiDB-lite"/>
    </source>
</evidence>
<dbReference type="Proteomes" id="UP000541154">
    <property type="component" value="Unassembled WGS sequence"/>
</dbReference>
<evidence type="ECO:0000313" key="3">
    <source>
        <dbReference type="Proteomes" id="UP000541154"/>
    </source>
</evidence>
<dbReference type="AlphaFoldDB" id="A0A8H6E2V6"/>
<feature type="compositionally biased region" description="Low complexity" evidence="1">
    <location>
        <begin position="178"/>
        <end position="196"/>
    </location>
</feature>
<name>A0A8H6E2V6_PETAA</name>
<gene>
    <name evidence="2" type="ORF">ETB97_007683</name>
</gene>
<sequence length="196" mass="21762">MKEIWKNNYVEDVGNLESVLDPVLKDCVFRATVENRYKANGHELSSNPSSLSPYKLDSRAIEELPRDTLQKLKPSPSDAGEEESIIDSIKTHARRFGAVILKYGKQAIKRGIPLLLSALKNQLEAEREADPSQGFPLPIISAKLLKYKSGTNFVAFSSAARYEPIKWTNGDDIQDTNPDSPVSESESPVSPDSEEE</sequence>
<feature type="region of interest" description="Disordered" evidence="1">
    <location>
        <begin position="166"/>
        <end position="196"/>
    </location>
</feature>
<evidence type="ECO:0000313" key="2">
    <source>
        <dbReference type="EMBL" id="KAF5856230.1"/>
    </source>
</evidence>
<accession>A0A8H6E2V6</accession>
<keyword evidence="3" id="KW-1185">Reference proteome</keyword>
<organism evidence="2 3">
    <name type="scientific">Petromyces alliaceus</name>
    <name type="common">Aspergillus alliaceus</name>
    <dbReference type="NCBI Taxonomy" id="209559"/>
    <lineage>
        <taxon>Eukaryota</taxon>
        <taxon>Fungi</taxon>
        <taxon>Dikarya</taxon>
        <taxon>Ascomycota</taxon>
        <taxon>Pezizomycotina</taxon>
        <taxon>Eurotiomycetes</taxon>
        <taxon>Eurotiomycetidae</taxon>
        <taxon>Eurotiales</taxon>
        <taxon>Aspergillaceae</taxon>
        <taxon>Aspergillus</taxon>
        <taxon>Aspergillus subgen. Circumdati</taxon>
    </lineage>
</organism>
<comment type="caution">
    <text evidence="2">The sequence shown here is derived from an EMBL/GenBank/DDBJ whole genome shotgun (WGS) entry which is preliminary data.</text>
</comment>
<proteinExistence type="predicted"/>
<reference evidence="2 3" key="1">
    <citation type="submission" date="2019-04" db="EMBL/GenBank/DDBJ databases">
        <title>Aspergillus burnettii sp. nov., novel species from soil in southeast Queensland.</title>
        <authorList>
            <person name="Gilchrist C.L.M."/>
            <person name="Pitt J.I."/>
            <person name="Lange L."/>
            <person name="Lacey H.J."/>
            <person name="Vuong D."/>
            <person name="Midgley D.J."/>
            <person name="Greenfield P."/>
            <person name="Bradbury M."/>
            <person name="Lacey E."/>
            <person name="Busk P.K."/>
            <person name="Pilgaard B."/>
            <person name="Chooi Y.H."/>
            <person name="Piggott A.M."/>
        </authorList>
    </citation>
    <scope>NUCLEOTIDE SEQUENCE [LARGE SCALE GENOMIC DNA]</scope>
    <source>
        <strain evidence="2 3">FRR 5400</strain>
    </source>
</reference>
<protein>
    <submittedName>
        <fullName evidence="2">Uncharacterized protein</fullName>
    </submittedName>
</protein>